<organism evidence="2 3">
    <name type="scientific">Hydrogenoanaerobacterium saccharovorans</name>
    <dbReference type="NCBI Taxonomy" id="474960"/>
    <lineage>
        <taxon>Bacteria</taxon>
        <taxon>Bacillati</taxon>
        <taxon>Bacillota</taxon>
        <taxon>Clostridia</taxon>
        <taxon>Eubacteriales</taxon>
        <taxon>Oscillospiraceae</taxon>
        <taxon>Hydrogenoanaerobacterium</taxon>
    </lineage>
</organism>
<gene>
    <name evidence="2" type="ORF">SAMN05216180_1603</name>
</gene>
<dbReference type="AlphaFoldDB" id="A0A1H8AXL6"/>
<accession>A0A1H8AXL6</accession>
<keyword evidence="3" id="KW-1185">Reference proteome</keyword>
<feature type="domain" description="Glycoside hydrolase 123 catalytic" evidence="1">
    <location>
        <begin position="234"/>
        <end position="505"/>
    </location>
</feature>
<name>A0A1H8AXL6_9FIRM</name>
<reference evidence="2 3" key="1">
    <citation type="submission" date="2016-10" db="EMBL/GenBank/DDBJ databases">
        <authorList>
            <person name="de Groot N.N."/>
        </authorList>
    </citation>
    <scope>NUCLEOTIDE SEQUENCE [LARGE SCALE GENOMIC DNA]</scope>
    <source>
        <strain evidence="2 3">CGMCC 1.5070</strain>
    </source>
</reference>
<protein>
    <recommendedName>
        <fullName evidence="1">Glycoside hydrolase 123 catalytic domain-containing protein</fullName>
    </recommendedName>
</protein>
<dbReference type="OrthoDB" id="197680at2"/>
<dbReference type="RefSeq" id="WP_092753379.1">
    <property type="nucleotide sequence ID" value="NZ_FOCG01000001.1"/>
</dbReference>
<evidence type="ECO:0000313" key="3">
    <source>
        <dbReference type="Proteomes" id="UP000199158"/>
    </source>
</evidence>
<evidence type="ECO:0000313" key="2">
    <source>
        <dbReference type="EMBL" id="SEM75492.1"/>
    </source>
</evidence>
<dbReference type="Pfam" id="PF13320">
    <property type="entry name" value="GH123_cat"/>
    <property type="match status" value="1"/>
</dbReference>
<evidence type="ECO:0000259" key="1">
    <source>
        <dbReference type="Pfam" id="PF13320"/>
    </source>
</evidence>
<proteinExistence type="predicted"/>
<dbReference type="STRING" id="474960.SAMN05216180_1603"/>
<dbReference type="Proteomes" id="UP000199158">
    <property type="component" value="Unassembled WGS sequence"/>
</dbReference>
<dbReference type="InterPro" id="IPR025150">
    <property type="entry name" value="GH123_cat"/>
</dbReference>
<sequence>MEKHTFYGILTSREEFLYPDSSCSVLPTSLRLAAAQNGLRGIQVLLKTCGDAVKLHLESESFEPQWYRMVKVPVEYNTGDGVEQGGGMVLESRPTEKPSYATRLAPFWVYDCLAPATEGMVQAADGFAPVYFCLHPKRVLVAGEHTALLSIETDEGIYTCTLTIQVYPVNIPAETFSVTNWFSLDAICRFHQVERDTPGFYAVLKEYALAMRRARQTLFYLELDDTCVTGREPYTFDFEYLRPIIETFFSSGMQQLEIGPLLSRGGLPSGMPDMYTDRFKCAMAPQVPVDTTEGYTITVRFVQALAAFLTKYNWHNCVVFHVHDEPDIHAKSPETIEARKQQYYLAVNILRKYLPGVRTIEAVSSAEFRGGVDIWVPGTPGYEEQKEKFDHLIGLGEEVWTYVCCGPEGHWLNRFLDFAVLKSRLLFWGCAKNRISGFLHWGFNQFPMEMDPFKGTSCPNHTGIGTNFPCGDSFIVYPGKDGPWMGMRMEAQRRGAEDAELLKLLRQKDEARHDELVGRVFTNNYTYNDDPVIFETVYEELLQALSDWKE</sequence>
<dbReference type="EMBL" id="FOCG01000001">
    <property type="protein sequence ID" value="SEM75492.1"/>
    <property type="molecule type" value="Genomic_DNA"/>
</dbReference>